<dbReference type="PANTHER" id="PTHR33608:SF12">
    <property type="entry name" value="DUF58 DOMAIN-CONTAINING PROTEIN"/>
    <property type="match status" value="1"/>
</dbReference>
<feature type="region of interest" description="Disordered" evidence="1">
    <location>
        <begin position="317"/>
        <end position="336"/>
    </location>
</feature>
<evidence type="ECO:0000256" key="1">
    <source>
        <dbReference type="SAM" id="MobiDB-lite"/>
    </source>
</evidence>
<evidence type="ECO:0000259" key="2">
    <source>
        <dbReference type="Pfam" id="PF01882"/>
    </source>
</evidence>
<evidence type="ECO:0000313" key="4">
    <source>
        <dbReference type="Proteomes" id="UP001597264"/>
    </source>
</evidence>
<evidence type="ECO:0000313" key="3">
    <source>
        <dbReference type="EMBL" id="MFD1217796.1"/>
    </source>
</evidence>
<protein>
    <submittedName>
        <fullName evidence="3">DUF58 domain-containing protein</fullName>
    </submittedName>
</protein>
<sequence length="336" mass="37236">MHNNGNGINHDELNLRGAYPEVAPLVRLRHIARQLQLFQPKASKADQAGQMLTRYRGRGMNFEEVRNYQPGDDVRSIDWRVTARTGKTHTKLFQEERERPVVILLDLRSPMFFGSQNAFKSVAASAIASALAWSGLHHGDRIGALLFSDQSVETVRPRRSHHAVLASIHGMVAAAGALNSPVSASGYQPIKILLEEARRIARPGSALFLVSDCHDLDASSEQALYLLTRHADLQVLRITDPLERALPDQPLTVSDGRQRTFLGFGRANRGVRDNFALQQQQVRAQTEQLCRKLRLPLIDFDNTQPVVPALLSIYGGRPQTAPSMSKTSGSESRATL</sequence>
<dbReference type="InterPro" id="IPR002881">
    <property type="entry name" value="DUF58"/>
</dbReference>
<gene>
    <name evidence="3" type="ORF">ACFQ2X_14385</name>
</gene>
<accession>A0ABW3UDV9</accession>
<dbReference type="PANTHER" id="PTHR33608">
    <property type="entry name" value="BLL2464 PROTEIN"/>
    <property type="match status" value="1"/>
</dbReference>
<name>A0ABW3UDV9_9GAMM</name>
<dbReference type="Proteomes" id="UP001597264">
    <property type="component" value="Unassembled WGS sequence"/>
</dbReference>
<comment type="caution">
    <text evidence="3">The sequence shown here is derived from an EMBL/GenBank/DDBJ whole genome shotgun (WGS) entry which is preliminary data.</text>
</comment>
<feature type="compositionally biased region" description="Polar residues" evidence="1">
    <location>
        <begin position="320"/>
        <end position="336"/>
    </location>
</feature>
<dbReference type="EMBL" id="JBHTLR010000019">
    <property type="protein sequence ID" value="MFD1217796.1"/>
    <property type="molecule type" value="Genomic_DNA"/>
</dbReference>
<feature type="domain" description="DUF58" evidence="2">
    <location>
        <begin position="64"/>
        <end position="283"/>
    </location>
</feature>
<dbReference type="Pfam" id="PF01882">
    <property type="entry name" value="DUF58"/>
    <property type="match status" value="1"/>
</dbReference>
<proteinExistence type="predicted"/>
<keyword evidence="4" id="KW-1185">Reference proteome</keyword>
<dbReference type="RefSeq" id="WP_230438913.1">
    <property type="nucleotide sequence ID" value="NZ_CP087715.1"/>
</dbReference>
<organism evidence="3 4">
    <name type="scientific">Microbulbifer celer</name>
    <dbReference type="NCBI Taxonomy" id="435905"/>
    <lineage>
        <taxon>Bacteria</taxon>
        <taxon>Pseudomonadati</taxon>
        <taxon>Pseudomonadota</taxon>
        <taxon>Gammaproteobacteria</taxon>
        <taxon>Cellvibrionales</taxon>
        <taxon>Microbulbiferaceae</taxon>
        <taxon>Microbulbifer</taxon>
    </lineage>
</organism>
<reference evidence="4" key="1">
    <citation type="journal article" date="2019" name="Int. J. Syst. Evol. Microbiol.">
        <title>The Global Catalogue of Microorganisms (GCM) 10K type strain sequencing project: providing services to taxonomists for standard genome sequencing and annotation.</title>
        <authorList>
            <consortium name="The Broad Institute Genomics Platform"/>
            <consortium name="The Broad Institute Genome Sequencing Center for Infectious Disease"/>
            <person name="Wu L."/>
            <person name="Ma J."/>
        </authorList>
    </citation>
    <scope>NUCLEOTIDE SEQUENCE [LARGE SCALE GENOMIC DNA]</scope>
    <source>
        <strain evidence="4">CCUG 54356</strain>
    </source>
</reference>